<organism evidence="1 2">
    <name type="scientific">Scytonema hofmannii PCC 7110</name>
    <dbReference type="NCBI Taxonomy" id="128403"/>
    <lineage>
        <taxon>Bacteria</taxon>
        <taxon>Bacillati</taxon>
        <taxon>Cyanobacteriota</taxon>
        <taxon>Cyanophyceae</taxon>
        <taxon>Nostocales</taxon>
        <taxon>Scytonemataceae</taxon>
        <taxon>Scytonema</taxon>
    </lineage>
</organism>
<dbReference type="EMBL" id="ANNX02000021">
    <property type="protein sequence ID" value="KYC41356.1"/>
    <property type="molecule type" value="Genomic_DNA"/>
</dbReference>
<reference evidence="1 2" key="1">
    <citation type="journal article" date="2013" name="Genome Biol. Evol.">
        <title>Genomes of Stigonematalean cyanobacteria (subsection V) and the evolution of oxygenic photosynthesis from prokaryotes to plastids.</title>
        <authorList>
            <person name="Dagan T."/>
            <person name="Roettger M."/>
            <person name="Stucken K."/>
            <person name="Landan G."/>
            <person name="Koch R."/>
            <person name="Major P."/>
            <person name="Gould S.B."/>
            <person name="Goremykin V.V."/>
            <person name="Rippka R."/>
            <person name="Tandeau de Marsac N."/>
            <person name="Gugger M."/>
            <person name="Lockhart P.J."/>
            <person name="Allen J.F."/>
            <person name="Brune I."/>
            <person name="Maus I."/>
            <person name="Puhler A."/>
            <person name="Martin W.F."/>
        </authorList>
    </citation>
    <scope>NUCLEOTIDE SEQUENCE [LARGE SCALE GENOMIC DNA]</scope>
    <source>
        <strain evidence="1 2">PCC 7110</strain>
    </source>
</reference>
<evidence type="ECO:0000313" key="1">
    <source>
        <dbReference type="EMBL" id="KYC41356.1"/>
    </source>
</evidence>
<dbReference type="Proteomes" id="UP000076925">
    <property type="component" value="Unassembled WGS sequence"/>
</dbReference>
<sequence length="392" mass="44862">MTSDVIISGLIDNCKNHEKRFLKKLLIVMVSSNKCDARSSRWGENYIANLTGEIVAVEETKTGIKVSRVKNLTDNCSVDELYRHPKILRNAINMMYEKGFRHVLYIAKTPFSEQLRVTDQQNELFFMSPQIIKFLKEIAADLVIYPVLYDSYSALCIDSHAKEKTLYVQDVRQLSNVFNDPNRSQVIFFNLLTVKTLEKDRTFYNMVTTYSTLLNAHPGDALDVNKVMDGLIKEGPLKNDIMFYLTLFHYSRYEKKQSKSEQLLPKLDPLNDIIGDSTIGRSSAKSRHCVPGVQMNYLAFITEVYNALGASILEKDAINDVTNSSEISLSFIDVIEEFLNKNEIKDPFTQLPKDYQIFLVENHNNPVLKEQIKSLLETSGWIIENGAIKLPF</sequence>
<dbReference type="RefSeq" id="WP_026134784.1">
    <property type="nucleotide sequence ID" value="NZ_KQ976354.1"/>
</dbReference>
<keyword evidence="2" id="KW-1185">Reference proteome</keyword>
<evidence type="ECO:0000313" key="2">
    <source>
        <dbReference type="Proteomes" id="UP000076925"/>
    </source>
</evidence>
<protein>
    <submittedName>
        <fullName evidence="1">Uncharacterized protein</fullName>
    </submittedName>
</protein>
<accession>A0A139X9K6</accession>
<dbReference type="AlphaFoldDB" id="A0A139X9K6"/>
<name>A0A139X9K6_9CYAN</name>
<proteinExistence type="predicted"/>
<comment type="caution">
    <text evidence="1">The sequence shown here is derived from an EMBL/GenBank/DDBJ whole genome shotgun (WGS) entry which is preliminary data.</text>
</comment>
<gene>
    <name evidence="1" type="ORF">WA1_21875</name>
</gene>